<dbReference type="InterPro" id="IPR028992">
    <property type="entry name" value="Hedgehog/Intein_dom"/>
</dbReference>
<dbReference type="InterPro" id="IPR036844">
    <property type="entry name" value="Hint_dom_sf"/>
</dbReference>
<dbReference type="Gene3D" id="2.170.16.10">
    <property type="entry name" value="Hedgehog/Intein (Hint) domain"/>
    <property type="match status" value="1"/>
</dbReference>
<evidence type="ECO:0000313" key="3">
    <source>
        <dbReference type="Proteomes" id="UP000018454"/>
    </source>
</evidence>
<comment type="caution">
    <text evidence="2">The sequence shown here is derived from an EMBL/GenBank/DDBJ whole genome shotgun (WGS) entry which is preliminary data.</text>
</comment>
<feature type="domain" description="Hedgehog/Intein (Hint)" evidence="1">
    <location>
        <begin position="258"/>
        <end position="396"/>
    </location>
</feature>
<organism evidence="2 3">
    <name type="scientific">Acetobacter pomorum DM001</name>
    <dbReference type="NCBI Taxonomy" id="945681"/>
    <lineage>
        <taxon>Bacteria</taxon>
        <taxon>Pseudomonadati</taxon>
        <taxon>Pseudomonadota</taxon>
        <taxon>Alphaproteobacteria</taxon>
        <taxon>Acetobacterales</taxon>
        <taxon>Acetobacteraceae</taxon>
        <taxon>Acetobacter</taxon>
    </lineage>
</organism>
<gene>
    <name evidence="2" type="ORF">APO_2053</name>
</gene>
<accession>F1YVR1</accession>
<dbReference type="Proteomes" id="UP000018454">
    <property type="component" value="Unassembled WGS sequence"/>
</dbReference>
<protein>
    <recommendedName>
        <fullName evidence="1">Hedgehog/Intein (Hint) domain-containing protein</fullName>
    </recommendedName>
</protein>
<dbReference type="Pfam" id="PF13403">
    <property type="entry name" value="Hint_2"/>
    <property type="match status" value="1"/>
</dbReference>
<name>F1YVR1_9PROT</name>
<reference evidence="2 3" key="1">
    <citation type="journal article" date="2011" name="Science">
        <title>Drosophila microbiome modulates host developmental and metabolic homeostasis via insulin signaling.</title>
        <authorList>
            <person name="Shin S.C."/>
            <person name="Kim S.H."/>
            <person name="You H."/>
            <person name="Kim B."/>
            <person name="Kim A.C."/>
            <person name="Lee K.A."/>
            <person name="Yoon J.H."/>
            <person name="Ryu J.H."/>
            <person name="Lee W.J."/>
        </authorList>
    </citation>
    <scope>NUCLEOTIDE SEQUENCE [LARGE SCALE GENOMIC DNA]</scope>
    <source>
        <strain evidence="2 3">DM001</strain>
    </source>
</reference>
<dbReference type="EMBL" id="AEUP01000030">
    <property type="protein sequence ID" value="EGE47366.1"/>
    <property type="molecule type" value="Genomic_DNA"/>
</dbReference>
<dbReference type="AlphaFoldDB" id="F1YVR1"/>
<evidence type="ECO:0000259" key="1">
    <source>
        <dbReference type="Pfam" id="PF13403"/>
    </source>
</evidence>
<dbReference type="SUPFAM" id="SSF51294">
    <property type="entry name" value="Hedgehog/intein (Hint) domain"/>
    <property type="match status" value="1"/>
</dbReference>
<sequence length="606" mass="65473">MYYCPFIYLKMLAESYREFICCELYNFLGQLMTTDTWTGTAGDSNWNNAANWSNGVPGSDSDVVIDTNATQNQTINIPSAVEISSLTITGDTNIALNNYTGDSSQRVGFTVGNNISMDDYSGTLRVNSLYVISYGDMTGGTVLIDNSTVQPSGSFTSVASFWPTPNNGNTNYLNLSGAQNTVPSVINFSSYDAITFGSRQSSDGSAGIHIKWVPLGSNTYKVVNAANADDVLVGSLTFVDGESPDKIGYDGDTATIDCFLAGALIETPQGPRAIEDIQIGDAVFVYSDGARKVSRVTWAGHAPAKANTALTQDEAGYPIRIVANALAEHVPSTDLLITPEHCLFFHGKFVPARMLVNGSSIFYDTSIVSYEYYHIETAEHTIIMANGVLTESYLDTGNRASFQQNGSVVMLGRAPTKSWEHDAAAPLCIDRTFVEPLFHALSYRTNNIAGCHVSARNVETTTNPNLHLVTQSGAIVHPARHTTHQYSFMLPPNTQSVRIVSRASRPVDIIGPFVNDRRYLGIAIANIHLLCAEDVHNINVHLQAEKPAGWYAAEAAGCAWTDGDALLPLDGYLTDGKIGMLSITVQAGGPYVVENHQKAETHTRSA</sequence>
<proteinExistence type="predicted"/>
<evidence type="ECO:0000313" key="2">
    <source>
        <dbReference type="EMBL" id="EGE47366.1"/>
    </source>
</evidence>